<name>A0A2A2MW62_9VIBR</name>
<dbReference type="Gene3D" id="2.60.40.2390">
    <property type="match status" value="1"/>
</dbReference>
<sequence length="145" mass="16668">MAKRSAIVEMTSYGIYSQWDSKSKHLPKIKEFTTKVPADQDIEFGFIVNIKKAKGQVIEYCIEHPGVLGKKGQVLDPFTGDLHIGNNDWNFYLGDTIQLLDPINGFDSNIGKWRMTIEMNGKVIAEKTFEIYSRDEGEFWKRRGF</sequence>
<comment type="caution">
    <text evidence="1">The sequence shown here is derived from an EMBL/GenBank/DDBJ whole genome shotgun (WGS) entry which is preliminary data.</text>
</comment>
<reference evidence="1" key="1">
    <citation type="journal article" date="2015" name="BMC Genomics">
        <title>Genome mining reveals unlocked bioactive potential of marine Gram-negative bacteria.</title>
        <authorList>
            <person name="Machado H."/>
            <person name="Sonnenschein E.C."/>
            <person name="Melchiorsen J."/>
            <person name="Gram L."/>
        </authorList>
    </citation>
    <scope>NUCLEOTIDE SEQUENCE</scope>
    <source>
        <strain evidence="1">S2052</strain>
    </source>
</reference>
<accession>A0A2A2MW62</accession>
<evidence type="ECO:0000313" key="1">
    <source>
        <dbReference type="EMBL" id="KJY70437.1"/>
    </source>
</evidence>
<proteinExistence type="predicted"/>
<dbReference type="AlphaFoldDB" id="A0A2A2MW62"/>
<organism evidence="1">
    <name type="scientific">Vibrio coralliilyticus</name>
    <dbReference type="NCBI Taxonomy" id="190893"/>
    <lineage>
        <taxon>Bacteria</taxon>
        <taxon>Pseudomonadati</taxon>
        <taxon>Pseudomonadota</taxon>
        <taxon>Gammaproteobacteria</taxon>
        <taxon>Vibrionales</taxon>
        <taxon>Vibrionaceae</taxon>
        <taxon>Vibrio</taxon>
    </lineage>
</organism>
<dbReference type="RefSeq" id="WP_045986608.1">
    <property type="nucleotide sequence ID" value="NZ_CP031472.1"/>
</dbReference>
<protein>
    <submittedName>
        <fullName evidence="1">Uncharacterized protein</fullName>
    </submittedName>
</protein>
<gene>
    <name evidence="1" type="ORF">TW71_16340</name>
</gene>
<dbReference type="EMBL" id="JXXR01000017">
    <property type="protein sequence ID" value="KJY70437.1"/>
    <property type="molecule type" value="Genomic_DNA"/>
</dbReference>
<dbReference type="Pfam" id="PF12975">
    <property type="entry name" value="DUF3859"/>
    <property type="match status" value="1"/>
</dbReference>
<dbReference type="STRING" id="190893.BA953_01925"/>
<dbReference type="InterPro" id="IPR024331">
    <property type="entry name" value="DUF3859"/>
</dbReference>